<keyword evidence="2" id="KW-1185">Reference proteome</keyword>
<reference evidence="1" key="1">
    <citation type="submission" date="2020-06" db="EMBL/GenBank/DDBJ databases">
        <title>Draft genome of Bugula neritina, a colonial animal packing powerful symbionts and potential medicines.</title>
        <authorList>
            <person name="Rayko M."/>
        </authorList>
    </citation>
    <scope>NUCLEOTIDE SEQUENCE [LARGE SCALE GENOMIC DNA]</scope>
    <source>
        <strain evidence="1">Kwan_BN1</strain>
    </source>
</reference>
<sequence>MLQVAKLYTATYAVQTPTLVAVTLSRMVYRQHSVLTQPLTVQLTQSIPTMTFPMVSYRMVRQCKSGDYSYGCTISYATSTCACDYDECNYVDNSPITASAATAKAPILLTFFTAACAIVLSFF</sequence>
<comment type="caution">
    <text evidence="1">The sequence shown here is derived from an EMBL/GenBank/DDBJ whole genome shotgun (WGS) entry which is preliminary data.</text>
</comment>
<dbReference type="EMBL" id="VXIV02001236">
    <property type="protein sequence ID" value="KAF6033795.1"/>
    <property type="molecule type" value="Genomic_DNA"/>
</dbReference>
<evidence type="ECO:0000313" key="2">
    <source>
        <dbReference type="Proteomes" id="UP000593567"/>
    </source>
</evidence>
<accession>A0A7J7K6G8</accession>
<name>A0A7J7K6G8_BUGNE</name>
<protein>
    <submittedName>
        <fullName evidence="1">Uncharacterized protein</fullName>
    </submittedName>
</protein>
<gene>
    <name evidence="1" type="ORF">EB796_007901</name>
</gene>
<proteinExistence type="predicted"/>
<organism evidence="1 2">
    <name type="scientific">Bugula neritina</name>
    <name type="common">Brown bryozoan</name>
    <name type="synonym">Sertularia neritina</name>
    <dbReference type="NCBI Taxonomy" id="10212"/>
    <lineage>
        <taxon>Eukaryota</taxon>
        <taxon>Metazoa</taxon>
        <taxon>Spiralia</taxon>
        <taxon>Lophotrochozoa</taxon>
        <taxon>Bryozoa</taxon>
        <taxon>Gymnolaemata</taxon>
        <taxon>Cheilostomatida</taxon>
        <taxon>Flustrina</taxon>
        <taxon>Buguloidea</taxon>
        <taxon>Bugulidae</taxon>
        <taxon>Bugula</taxon>
    </lineage>
</organism>
<dbReference type="Proteomes" id="UP000593567">
    <property type="component" value="Unassembled WGS sequence"/>
</dbReference>
<evidence type="ECO:0000313" key="1">
    <source>
        <dbReference type="EMBL" id="KAF6033795.1"/>
    </source>
</evidence>
<dbReference type="AlphaFoldDB" id="A0A7J7K6G8"/>